<dbReference type="InterPro" id="IPR007921">
    <property type="entry name" value="CHAP_dom"/>
</dbReference>
<dbReference type="Pfam" id="PF05257">
    <property type="entry name" value="CHAP"/>
    <property type="match status" value="1"/>
</dbReference>
<comment type="caution">
    <text evidence="3">The sequence shown here is derived from an EMBL/GenBank/DDBJ whole genome shotgun (WGS) entry which is preliminary data.</text>
</comment>
<sequence length="398" mass="40452">MDDLTSYFGVTGSRGNVLDTFEEFAEEAVVETEKNPSEKNAAFSQLLIDALEDSDFRTGLQNRQDAVWPREGAVYAQALVAKAAPAAEVAPLSFEAVATPVAPAVEAAPVAEVVAPAVEVSAPAVAEVAPVVAEAAVAAAPVVEEAAPVVANLVATETAAPAPAVEAPVAEEAAPVAEPVVEAAPAAEVSAPVVEEAPAAEVAAPAVEAPQAEESAPVAEQAAAEQAAAAQAEAERQAAEQAAAAQAEAERQAAEQAAAAQAEAERQAAEQAAAEQAQTGAITPTYNYNTSGSYPVGQCTWGVKVMAPWVGDYWGNGADWAASAAAAGFRTGTTPQVGAVASWNDGGYGHVAYVTAVESNNAIQVYESNYNGIQQIGNYRGTFDPTTAQGTVTYIYPN</sequence>
<evidence type="ECO:0000313" key="4">
    <source>
        <dbReference type="Proteomes" id="UP000589521"/>
    </source>
</evidence>
<name>A0A7Z0M7Q1_9STRE</name>
<dbReference type="PRINTS" id="PR01852">
    <property type="entry name" value="SIBAPROTEIN"/>
</dbReference>
<gene>
    <name evidence="3" type="ORF">HZY94_09205</name>
</gene>
<feature type="domain" description="Peptidase C51" evidence="2">
    <location>
        <begin position="274"/>
        <end position="396"/>
    </location>
</feature>
<dbReference type="Proteomes" id="UP000589521">
    <property type="component" value="Unassembled WGS sequence"/>
</dbReference>
<reference evidence="3 4" key="1">
    <citation type="submission" date="2020-07" db="EMBL/GenBank/DDBJ databases">
        <title>MOT database genomes.</title>
        <authorList>
            <person name="Joseph S."/>
            <person name="Aduse-Opoku J."/>
            <person name="Hashim A."/>
            <person name="Wade W."/>
            <person name="Curtis M."/>
        </authorList>
    </citation>
    <scope>NUCLEOTIDE SEQUENCE [LARGE SCALE GENOMIC DNA]</scope>
    <source>
        <strain evidence="3 4">STR</strain>
    </source>
</reference>
<evidence type="ECO:0000256" key="1">
    <source>
        <dbReference type="SAM" id="MobiDB-lite"/>
    </source>
</evidence>
<dbReference type="PROSITE" id="PS50911">
    <property type="entry name" value="CHAP"/>
    <property type="match status" value="1"/>
</dbReference>
<organism evidence="3 4">
    <name type="scientific">Streptococcus danieliae</name>
    <dbReference type="NCBI Taxonomy" id="747656"/>
    <lineage>
        <taxon>Bacteria</taxon>
        <taxon>Bacillati</taxon>
        <taxon>Bacillota</taxon>
        <taxon>Bacilli</taxon>
        <taxon>Lactobacillales</taxon>
        <taxon>Streptococcaceae</taxon>
        <taxon>Streptococcus</taxon>
    </lineage>
</organism>
<feature type="region of interest" description="Disordered" evidence="1">
    <location>
        <begin position="204"/>
        <end position="276"/>
    </location>
</feature>
<accession>A0A7Z0M7Q1</accession>
<dbReference type="InterPro" id="IPR009148">
    <property type="entry name" value="PcsB-like"/>
</dbReference>
<evidence type="ECO:0000259" key="2">
    <source>
        <dbReference type="PROSITE" id="PS50911"/>
    </source>
</evidence>
<dbReference type="AlphaFoldDB" id="A0A7Z0M7Q1"/>
<dbReference type="Gene3D" id="3.90.1720.10">
    <property type="entry name" value="endopeptidase domain like (from Nostoc punctiforme)"/>
    <property type="match status" value="1"/>
</dbReference>
<feature type="compositionally biased region" description="Low complexity" evidence="1">
    <location>
        <begin position="204"/>
        <end position="232"/>
    </location>
</feature>
<proteinExistence type="predicted"/>
<evidence type="ECO:0000313" key="3">
    <source>
        <dbReference type="EMBL" id="NYS97342.1"/>
    </source>
</evidence>
<dbReference type="InterPro" id="IPR038765">
    <property type="entry name" value="Papain-like_cys_pep_sf"/>
</dbReference>
<dbReference type="EMBL" id="JACBXX010000210">
    <property type="protein sequence ID" value="NYS97342.1"/>
    <property type="molecule type" value="Genomic_DNA"/>
</dbReference>
<dbReference type="SUPFAM" id="SSF54001">
    <property type="entry name" value="Cysteine proteinases"/>
    <property type="match status" value="1"/>
</dbReference>
<protein>
    <submittedName>
        <fullName evidence="3">CHAP domain-containing protein</fullName>
    </submittedName>
</protein>